<dbReference type="InterPro" id="IPR002525">
    <property type="entry name" value="Transp_IS110-like_N"/>
</dbReference>
<feature type="coiled-coil region" evidence="1">
    <location>
        <begin position="180"/>
        <end position="207"/>
    </location>
</feature>
<name>A0A3M8RXM0_9PROT</name>
<feature type="domain" description="Transposase IS110-like N-terminal" evidence="3">
    <location>
        <begin position="7"/>
        <end position="144"/>
    </location>
</feature>
<dbReference type="NCBIfam" id="NF033542">
    <property type="entry name" value="transpos_IS110"/>
    <property type="match status" value="1"/>
</dbReference>
<dbReference type="EMBL" id="RIZI01000078">
    <property type="protein sequence ID" value="RNF73317.1"/>
    <property type="molecule type" value="Genomic_DNA"/>
</dbReference>
<dbReference type="OrthoDB" id="5289737at2"/>
<keyword evidence="1" id="KW-0175">Coiled coil</keyword>
<sequence>MQITTYGLDLAKRVMQLHWVDMETGEIHRKQLRREALLEFFANRQPGLVAMEACGSAHYWGRELRKLGHEVRLVAAQFVRPFVKANKNDAADAAAIWETVQRPDMRFVAVKSEEQQSVLALHRMREQLIKIRTMQVNQIRGLLCEFGADLPQGRQRGLKEVPDALANLEDSVSPMTLDTVRRQLKRLDELDQDIADIEKRLTLWKKDQEAVIRLMAIPGVGLLTATAIIATVGDMKSFRSGREFAAFLGLVPRQSGTGGKVRLLGISKRGDVYLRTLLTHGARAVVNFQIKNRNPWIDKLLSRRPHNVAVVAVANKMARTIWALLVKNSEYDTNHTALKAAA</sequence>
<protein>
    <submittedName>
        <fullName evidence="5">IS110 family transposase</fullName>
    </submittedName>
</protein>
<dbReference type="RefSeq" id="WP_123101393.1">
    <property type="nucleotide sequence ID" value="NZ_CP127527.1"/>
</dbReference>
<evidence type="ECO:0000259" key="3">
    <source>
        <dbReference type="Pfam" id="PF01548"/>
    </source>
</evidence>
<keyword evidence="2" id="KW-0812">Transmembrane</keyword>
<gene>
    <name evidence="5" type="ORF">EC580_01035</name>
</gene>
<dbReference type="PANTHER" id="PTHR33055:SF3">
    <property type="entry name" value="PUTATIVE TRANSPOSASE FOR IS117-RELATED"/>
    <property type="match status" value="1"/>
</dbReference>
<evidence type="ECO:0000256" key="1">
    <source>
        <dbReference type="SAM" id="Coils"/>
    </source>
</evidence>
<evidence type="ECO:0000313" key="5">
    <source>
        <dbReference type="EMBL" id="RNF73317.1"/>
    </source>
</evidence>
<dbReference type="InterPro" id="IPR047650">
    <property type="entry name" value="Transpos_IS110"/>
</dbReference>
<keyword evidence="2" id="KW-1133">Transmembrane helix</keyword>
<dbReference type="Pfam" id="PF02371">
    <property type="entry name" value="Transposase_20"/>
    <property type="match status" value="1"/>
</dbReference>
<proteinExistence type="predicted"/>
<dbReference type="GO" id="GO:0003677">
    <property type="term" value="F:DNA binding"/>
    <property type="evidence" value="ECO:0007669"/>
    <property type="project" value="InterPro"/>
</dbReference>
<dbReference type="AlphaFoldDB" id="A0A3M8RXM0"/>
<accession>A0A3M8RXM0</accession>
<feature type="transmembrane region" description="Helical" evidence="2">
    <location>
        <begin position="210"/>
        <end position="232"/>
    </location>
</feature>
<dbReference type="InterPro" id="IPR003346">
    <property type="entry name" value="Transposase_20"/>
</dbReference>
<evidence type="ECO:0000256" key="2">
    <source>
        <dbReference type="SAM" id="Phobius"/>
    </source>
</evidence>
<dbReference type="PANTHER" id="PTHR33055">
    <property type="entry name" value="TRANSPOSASE FOR INSERTION SEQUENCE ELEMENT IS1111A"/>
    <property type="match status" value="1"/>
</dbReference>
<keyword evidence="2" id="KW-0472">Membrane</keyword>
<organism evidence="5">
    <name type="scientific">Acidithiobacillus sulfuriphilus</name>
    <dbReference type="NCBI Taxonomy" id="1867749"/>
    <lineage>
        <taxon>Bacteria</taxon>
        <taxon>Pseudomonadati</taxon>
        <taxon>Pseudomonadota</taxon>
        <taxon>Acidithiobacillia</taxon>
        <taxon>Acidithiobacillales</taxon>
        <taxon>Acidithiobacillaceae</taxon>
        <taxon>Acidithiobacillus</taxon>
    </lineage>
</organism>
<feature type="domain" description="Transposase IS116/IS110/IS902 C-terminal" evidence="4">
    <location>
        <begin position="213"/>
        <end position="289"/>
    </location>
</feature>
<dbReference type="GO" id="GO:0006313">
    <property type="term" value="P:DNA transposition"/>
    <property type="evidence" value="ECO:0007669"/>
    <property type="project" value="InterPro"/>
</dbReference>
<comment type="caution">
    <text evidence="5">The sequence shown here is derived from an EMBL/GenBank/DDBJ whole genome shotgun (WGS) entry which is preliminary data.</text>
</comment>
<evidence type="ECO:0000259" key="4">
    <source>
        <dbReference type="Pfam" id="PF02371"/>
    </source>
</evidence>
<reference evidence="5" key="1">
    <citation type="submission" date="2018-10" db="EMBL/GenBank/DDBJ databases">
        <title>Acidithiobacillus sulfuriphilus sp. nov.: an extremely acidophilic sulfur-oxidizing chemolithotroph isolated from a neutral pH environment.</title>
        <authorList>
            <person name="Falagan C."/>
            <person name="Moya-Beltran A."/>
            <person name="Quatrini R."/>
            <person name="Johnson D.B."/>
        </authorList>
    </citation>
    <scope>NUCLEOTIDE SEQUENCE [LARGE SCALE GENOMIC DNA]</scope>
    <source>
        <strain evidence="5">CJ-2</strain>
    </source>
</reference>
<dbReference type="Pfam" id="PF01548">
    <property type="entry name" value="DEDD_Tnp_IS110"/>
    <property type="match status" value="1"/>
</dbReference>
<dbReference type="GO" id="GO:0004803">
    <property type="term" value="F:transposase activity"/>
    <property type="evidence" value="ECO:0007669"/>
    <property type="project" value="InterPro"/>
</dbReference>